<reference evidence="2 3" key="1">
    <citation type="submission" date="2018-03" db="EMBL/GenBank/DDBJ databases">
        <title>Genomic Encyclopedia of Type Strains, Phase III (KMG-III): the genomes of soil and plant-associated and newly described type strains.</title>
        <authorList>
            <person name="Whitman W."/>
        </authorList>
    </citation>
    <scope>NUCLEOTIDE SEQUENCE [LARGE SCALE GENOMIC DNA]</scope>
    <source>
        <strain evidence="2 3">VKM Ac-1602</strain>
    </source>
</reference>
<feature type="region of interest" description="Disordered" evidence="1">
    <location>
        <begin position="123"/>
        <end position="147"/>
    </location>
</feature>
<evidence type="ECO:0000313" key="3">
    <source>
        <dbReference type="Proteomes" id="UP000245674"/>
    </source>
</evidence>
<evidence type="ECO:0000256" key="1">
    <source>
        <dbReference type="SAM" id="MobiDB-lite"/>
    </source>
</evidence>
<dbReference type="Proteomes" id="UP000245674">
    <property type="component" value="Unassembled WGS sequence"/>
</dbReference>
<name>A0ABX5LBX9_9MICO</name>
<proteinExistence type="predicted"/>
<protein>
    <submittedName>
        <fullName evidence="2">WXG superfamily protein probably secreted by type VII secretion system</fullName>
    </submittedName>
</protein>
<gene>
    <name evidence="2" type="ORF">B0H03_1062</name>
</gene>
<accession>A0ABX5LBX9</accession>
<dbReference type="EMBL" id="QGDV01000006">
    <property type="protein sequence ID" value="PWJ63877.1"/>
    <property type="molecule type" value="Genomic_DNA"/>
</dbReference>
<organism evidence="2 3">
    <name type="scientific">Rathayibacter iranicus NCPPB 2253 = VKM Ac-1602</name>
    <dbReference type="NCBI Taxonomy" id="1328868"/>
    <lineage>
        <taxon>Bacteria</taxon>
        <taxon>Bacillati</taxon>
        <taxon>Actinomycetota</taxon>
        <taxon>Actinomycetes</taxon>
        <taxon>Micrococcales</taxon>
        <taxon>Microbacteriaceae</taxon>
        <taxon>Rathayibacter</taxon>
    </lineage>
</organism>
<keyword evidence="3" id="KW-1185">Reference proteome</keyword>
<sequence length="147" mass="16090">MEFSADSWQASSSGLQRSLADRIEALDALLQELESLMGSGNISGQSADAMRAYIRGVHVPIVQSLLVCLSTFQTAIGVYWNGYSQVDTDGNFRACQITYGRRRRSAAAVNVISLRRRPVSAASVNQRSERVRHSPTVGDVGWPKSDE</sequence>
<comment type="caution">
    <text evidence="2">The sequence shown here is derived from an EMBL/GenBank/DDBJ whole genome shotgun (WGS) entry which is preliminary data.</text>
</comment>
<evidence type="ECO:0000313" key="2">
    <source>
        <dbReference type="EMBL" id="PWJ63877.1"/>
    </source>
</evidence>